<proteinExistence type="predicted"/>
<gene>
    <name evidence="1" type="ORF">AX660_01220</name>
</gene>
<evidence type="ECO:0008006" key="3">
    <source>
        <dbReference type="Google" id="ProtNLM"/>
    </source>
</evidence>
<dbReference type="AlphaFoldDB" id="A0A148KLP6"/>
<dbReference type="STRING" id="1799789.AX660_01220"/>
<organism evidence="1 2">
    <name type="scientific">Paraglaciecola hydrolytica</name>
    <dbReference type="NCBI Taxonomy" id="1799789"/>
    <lineage>
        <taxon>Bacteria</taxon>
        <taxon>Pseudomonadati</taxon>
        <taxon>Pseudomonadota</taxon>
        <taxon>Gammaproteobacteria</taxon>
        <taxon>Alteromonadales</taxon>
        <taxon>Alteromonadaceae</taxon>
        <taxon>Paraglaciecola</taxon>
    </lineage>
</organism>
<sequence length="165" mass="18684">MPFAKSAKVTPTYFRALPGALEVKVFFFRWAFLVVGFVNFSASGAEMIESEIKLDELDSVGISIDIKKYPEHRIDFEEETYLVVFDLPDKYKNTKLSSASYRLYSDSGFVLESELHVASPGRFGINIIAITVNKLRFSSMIFSFSFKEDGTDNYLLKTSIGQNDL</sequence>
<evidence type="ECO:0000313" key="2">
    <source>
        <dbReference type="Proteomes" id="UP000070299"/>
    </source>
</evidence>
<name>A0A148KLP6_9ALTE</name>
<keyword evidence="2" id="KW-1185">Reference proteome</keyword>
<reference evidence="2" key="1">
    <citation type="submission" date="2016-02" db="EMBL/GenBank/DDBJ databases">
        <authorList>
            <person name="Schultz-Johansen M."/>
            <person name="Glaring M.A."/>
            <person name="Bech P.K."/>
            <person name="Stougaard P."/>
        </authorList>
    </citation>
    <scope>NUCLEOTIDE SEQUENCE [LARGE SCALE GENOMIC DNA]</scope>
    <source>
        <strain evidence="2">S66</strain>
    </source>
</reference>
<dbReference type="EMBL" id="LSNE01000014">
    <property type="protein sequence ID" value="KXI27217.1"/>
    <property type="molecule type" value="Genomic_DNA"/>
</dbReference>
<comment type="caution">
    <text evidence="1">The sequence shown here is derived from an EMBL/GenBank/DDBJ whole genome shotgun (WGS) entry which is preliminary data.</text>
</comment>
<dbReference type="Proteomes" id="UP000070299">
    <property type="component" value="Unassembled WGS sequence"/>
</dbReference>
<accession>A0A148KLP6</accession>
<protein>
    <recommendedName>
        <fullName evidence="3">DUF4426 domain-containing protein</fullName>
    </recommendedName>
</protein>
<evidence type="ECO:0000313" key="1">
    <source>
        <dbReference type="EMBL" id="KXI27217.1"/>
    </source>
</evidence>
<dbReference type="RefSeq" id="WP_068381268.1">
    <property type="nucleotide sequence ID" value="NZ_LSNE01000014.1"/>
</dbReference>